<protein>
    <submittedName>
        <fullName evidence="1">Uncharacterized protein</fullName>
    </submittedName>
</protein>
<accession>A0A8R7PNK5</accession>
<reference evidence="1" key="2">
    <citation type="submission" date="2018-03" db="EMBL/GenBank/DDBJ databases">
        <title>The Triticum urartu genome reveals the dynamic nature of wheat genome evolution.</title>
        <authorList>
            <person name="Ling H."/>
            <person name="Ma B."/>
            <person name="Shi X."/>
            <person name="Liu H."/>
            <person name="Dong L."/>
            <person name="Sun H."/>
            <person name="Cao Y."/>
            <person name="Gao Q."/>
            <person name="Zheng S."/>
            <person name="Li Y."/>
            <person name="Yu Y."/>
            <person name="Du H."/>
            <person name="Qi M."/>
            <person name="Li Y."/>
            <person name="Yu H."/>
            <person name="Cui Y."/>
            <person name="Wang N."/>
            <person name="Chen C."/>
            <person name="Wu H."/>
            <person name="Zhao Y."/>
            <person name="Zhang J."/>
            <person name="Li Y."/>
            <person name="Zhou W."/>
            <person name="Zhang B."/>
            <person name="Hu W."/>
            <person name="Eijk M."/>
            <person name="Tang J."/>
            <person name="Witsenboer H."/>
            <person name="Zhao S."/>
            <person name="Li Z."/>
            <person name="Zhang A."/>
            <person name="Wang D."/>
            <person name="Liang C."/>
        </authorList>
    </citation>
    <scope>NUCLEOTIDE SEQUENCE [LARGE SCALE GENOMIC DNA]</scope>
    <source>
        <strain evidence="1">cv. G1812</strain>
    </source>
</reference>
<dbReference type="Proteomes" id="UP000015106">
    <property type="component" value="Chromosome 3"/>
</dbReference>
<reference evidence="2" key="1">
    <citation type="journal article" date="2013" name="Nature">
        <title>Draft genome of the wheat A-genome progenitor Triticum urartu.</title>
        <authorList>
            <person name="Ling H.Q."/>
            <person name="Zhao S."/>
            <person name="Liu D."/>
            <person name="Wang J."/>
            <person name="Sun H."/>
            <person name="Zhang C."/>
            <person name="Fan H."/>
            <person name="Li D."/>
            <person name="Dong L."/>
            <person name="Tao Y."/>
            <person name="Gao C."/>
            <person name="Wu H."/>
            <person name="Li Y."/>
            <person name="Cui Y."/>
            <person name="Guo X."/>
            <person name="Zheng S."/>
            <person name="Wang B."/>
            <person name="Yu K."/>
            <person name="Liang Q."/>
            <person name="Yang W."/>
            <person name="Lou X."/>
            <person name="Chen J."/>
            <person name="Feng M."/>
            <person name="Jian J."/>
            <person name="Zhang X."/>
            <person name="Luo G."/>
            <person name="Jiang Y."/>
            <person name="Liu J."/>
            <person name="Wang Z."/>
            <person name="Sha Y."/>
            <person name="Zhang B."/>
            <person name="Wu H."/>
            <person name="Tang D."/>
            <person name="Shen Q."/>
            <person name="Xue P."/>
            <person name="Zou S."/>
            <person name="Wang X."/>
            <person name="Liu X."/>
            <person name="Wang F."/>
            <person name="Yang Y."/>
            <person name="An X."/>
            <person name="Dong Z."/>
            <person name="Zhang K."/>
            <person name="Zhang X."/>
            <person name="Luo M.C."/>
            <person name="Dvorak J."/>
            <person name="Tong Y."/>
            <person name="Wang J."/>
            <person name="Yang H."/>
            <person name="Li Z."/>
            <person name="Wang D."/>
            <person name="Zhang A."/>
            <person name="Wang J."/>
        </authorList>
    </citation>
    <scope>NUCLEOTIDE SEQUENCE</scope>
    <source>
        <strain evidence="2">cv. G1812</strain>
    </source>
</reference>
<sequence length="125" mass="14367">MKQKCNHKKRLCVPTESQPQVPIKCENLCWRNVASPVKACGYLRRGIGPKKTKKNCKRTDIIAKSLRDPFQITHTAESSRCKWYSTPEQTTEVMQQGWTLAAAQKQLLFTVSYGTSWSEIFTETR</sequence>
<dbReference type="EnsemblPlants" id="TuG1812G0300001241.01.T01">
    <property type="protein sequence ID" value="TuG1812G0300001241.01.T01.cds247431"/>
    <property type="gene ID" value="TuG1812G0300001241.01"/>
</dbReference>
<name>A0A8R7PNK5_TRIUA</name>
<dbReference type="Gramene" id="TuG1812G0300001241.01.T01">
    <property type="protein sequence ID" value="TuG1812G0300001241.01.T01.cds247431"/>
    <property type="gene ID" value="TuG1812G0300001241.01"/>
</dbReference>
<keyword evidence="2" id="KW-1185">Reference proteome</keyword>
<evidence type="ECO:0000313" key="2">
    <source>
        <dbReference type="Proteomes" id="UP000015106"/>
    </source>
</evidence>
<dbReference type="AlphaFoldDB" id="A0A8R7PNK5"/>
<reference evidence="1" key="3">
    <citation type="submission" date="2022-06" db="UniProtKB">
        <authorList>
            <consortium name="EnsemblPlants"/>
        </authorList>
    </citation>
    <scope>IDENTIFICATION</scope>
</reference>
<organism evidence="1 2">
    <name type="scientific">Triticum urartu</name>
    <name type="common">Red wild einkorn</name>
    <name type="synonym">Crithodium urartu</name>
    <dbReference type="NCBI Taxonomy" id="4572"/>
    <lineage>
        <taxon>Eukaryota</taxon>
        <taxon>Viridiplantae</taxon>
        <taxon>Streptophyta</taxon>
        <taxon>Embryophyta</taxon>
        <taxon>Tracheophyta</taxon>
        <taxon>Spermatophyta</taxon>
        <taxon>Magnoliopsida</taxon>
        <taxon>Liliopsida</taxon>
        <taxon>Poales</taxon>
        <taxon>Poaceae</taxon>
        <taxon>BOP clade</taxon>
        <taxon>Pooideae</taxon>
        <taxon>Triticodae</taxon>
        <taxon>Triticeae</taxon>
        <taxon>Triticinae</taxon>
        <taxon>Triticum</taxon>
    </lineage>
</organism>
<evidence type="ECO:0000313" key="1">
    <source>
        <dbReference type="EnsemblPlants" id="TuG1812G0300001241.01.T01.cds247431"/>
    </source>
</evidence>
<proteinExistence type="predicted"/>